<name>A0A098VRV7_9MICR</name>
<dbReference type="RefSeq" id="XP_013238210.1">
    <property type="nucleotide sequence ID" value="XM_013382756.1"/>
</dbReference>
<proteinExistence type="predicted"/>
<dbReference type="Proteomes" id="UP000029725">
    <property type="component" value="Unassembled WGS sequence"/>
</dbReference>
<keyword evidence="2" id="KW-1185">Reference proteome</keyword>
<dbReference type="EMBL" id="JMKJ01000199">
    <property type="protein sequence ID" value="KGG51783.1"/>
    <property type="molecule type" value="Genomic_DNA"/>
</dbReference>
<accession>A0A098VRV7</accession>
<reference evidence="1 2" key="1">
    <citation type="submission" date="2014-04" db="EMBL/GenBank/DDBJ databases">
        <title>A new species of microsporidia sheds light on the evolution of extreme parasitism.</title>
        <authorList>
            <person name="Haag K.L."/>
            <person name="James T.Y."/>
            <person name="Larsson R."/>
            <person name="Schaer T.M."/>
            <person name="Refardt D."/>
            <person name="Pombert J.-F."/>
            <person name="Ebert D."/>
        </authorList>
    </citation>
    <scope>NUCLEOTIDE SEQUENCE [LARGE SCALE GENOMIC DNA]</scope>
    <source>
        <strain evidence="1 2">UGP3</strain>
        <tissue evidence="1">Spores</tissue>
    </source>
</reference>
<evidence type="ECO:0000313" key="2">
    <source>
        <dbReference type="Proteomes" id="UP000029725"/>
    </source>
</evidence>
<organism evidence="1 2">
    <name type="scientific">Mitosporidium daphniae</name>
    <dbReference type="NCBI Taxonomy" id="1485682"/>
    <lineage>
        <taxon>Eukaryota</taxon>
        <taxon>Fungi</taxon>
        <taxon>Fungi incertae sedis</taxon>
        <taxon>Microsporidia</taxon>
        <taxon>Mitosporidium</taxon>
    </lineage>
</organism>
<dbReference type="HOGENOM" id="CLU_2373259_0_0_1"/>
<dbReference type="GeneID" id="25259342"/>
<gene>
    <name evidence="1" type="ORF">DI09_27p220</name>
</gene>
<dbReference type="VEuPathDB" id="MicrosporidiaDB:DI09_27p220"/>
<sequence length="95" mass="9760">MQSQTGHGAAISSLASGSSIAALDGRLAASPNARVPCVEIASSSSSMDEITIRKSSSPMRSSFAPRPPADLAACKDYSSHIRIAVLGDGTPRFLL</sequence>
<dbReference type="AlphaFoldDB" id="A0A098VRV7"/>
<protein>
    <submittedName>
        <fullName evidence="1">Uncharacterized protein</fullName>
    </submittedName>
</protein>
<comment type="caution">
    <text evidence="1">The sequence shown here is derived from an EMBL/GenBank/DDBJ whole genome shotgun (WGS) entry which is preliminary data.</text>
</comment>
<evidence type="ECO:0000313" key="1">
    <source>
        <dbReference type="EMBL" id="KGG51783.1"/>
    </source>
</evidence>